<accession>A0ACA9QC43</accession>
<evidence type="ECO:0000313" key="2">
    <source>
        <dbReference type="Proteomes" id="UP000789366"/>
    </source>
</evidence>
<feature type="non-terminal residue" evidence="1">
    <location>
        <position position="1"/>
    </location>
</feature>
<feature type="non-terminal residue" evidence="1">
    <location>
        <position position="102"/>
    </location>
</feature>
<comment type="caution">
    <text evidence="1">The sequence shown here is derived from an EMBL/GenBank/DDBJ whole genome shotgun (WGS) entry which is preliminary data.</text>
</comment>
<gene>
    <name evidence="1" type="ORF">SPELUC_LOCUS14081</name>
</gene>
<name>A0ACA9QC43_9GLOM</name>
<protein>
    <submittedName>
        <fullName evidence="1">14942_t:CDS:1</fullName>
    </submittedName>
</protein>
<evidence type="ECO:0000313" key="1">
    <source>
        <dbReference type="EMBL" id="CAG8745084.1"/>
    </source>
</evidence>
<dbReference type="EMBL" id="CAJVPW010039867">
    <property type="protein sequence ID" value="CAG8745084.1"/>
    <property type="molecule type" value="Genomic_DNA"/>
</dbReference>
<sequence>WYFQSPITITSTINGILDYLNIISDAGDKFERLVLDIYLWANARAIYAENQVADLQTQLTNSQIHLYSSRKTQALQSQQKQPNFSDNLRVPNKYMLEKPPDG</sequence>
<reference evidence="1" key="1">
    <citation type="submission" date="2021-06" db="EMBL/GenBank/DDBJ databases">
        <authorList>
            <person name="Kallberg Y."/>
            <person name="Tangrot J."/>
            <person name="Rosling A."/>
        </authorList>
    </citation>
    <scope>NUCLEOTIDE SEQUENCE</scope>
    <source>
        <strain evidence="1">28 12/20/2015</strain>
    </source>
</reference>
<dbReference type="Proteomes" id="UP000789366">
    <property type="component" value="Unassembled WGS sequence"/>
</dbReference>
<organism evidence="1 2">
    <name type="scientific">Cetraspora pellucida</name>
    <dbReference type="NCBI Taxonomy" id="1433469"/>
    <lineage>
        <taxon>Eukaryota</taxon>
        <taxon>Fungi</taxon>
        <taxon>Fungi incertae sedis</taxon>
        <taxon>Mucoromycota</taxon>
        <taxon>Glomeromycotina</taxon>
        <taxon>Glomeromycetes</taxon>
        <taxon>Diversisporales</taxon>
        <taxon>Gigasporaceae</taxon>
        <taxon>Cetraspora</taxon>
    </lineage>
</organism>
<keyword evidence="2" id="KW-1185">Reference proteome</keyword>
<proteinExistence type="predicted"/>